<protein>
    <submittedName>
        <fullName evidence="2">Uncharacterized protein</fullName>
    </submittedName>
</protein>
<gene>
    <name evidence="2" type="ORF">RJT34_02400</name>
</gene>
<feature type="compositionally biased region" description="Polar residues" evidence="1">
    <location>
        <begin position="1"/>
        <end position="11"/>
    </location>
</feature>
<reference evidence="2 3" key="1">
    <citation type="submission" date="2024-01" db="EMBL/GenBank/DDBJ databases">
        <title>The genomes of 5 underutilized Papilionoideae crops provide insights into root nodulation and disease resistance.</title>
        <authorList>
            <person name="Yuan L."/>
        </authorList>
    </citation>
    <scope>NUCLEOTIDE SEQUENCE [LARGE SCALE GENOMIC DNA]</scope>
    <source>
        <strain evidence="2">LY-2023</strain>
        <tissue evidence="2">Leaf</tissue>
    </source>
</reference>
<dbReference type="Proteomes" id="UP001359559">
    <property type="component" value="Unassembled WGS sequence"/>
</dbReference>
<dbReference type="EMBL" id="JAYKXN010000001">
    <property type="protein sequence ID" value="KAK7317834.1"/>
    <property type="molecule type" value="Genomic_DNA"/>
</dbReference>
<evidence type="ECO:0000313" key="2">
    <source>
        <dbReference type="EMBL" id="KAK7317834.1"/>
    </source>
</evidence>
<feature type="region of interest" description="Disordered" evidence="1">
    <location>
        <begin position="1"/>
        <end position="105"/>
    </location>
</feature>
<sequence length="105" mass="11226">MQIQSLVTSLRRTQRSKTKLLLPSKSSSSRFSARPGSIRRLRSALRSRRSPTPLSSASTASASGKSSRTSFALSDGTSAFGSSTCSGRSRRRTSNALDPFGNTQV</sequence>
<feature type="compositionally biased region" description="Basic residues" evidence="1">
    <location>
        <begin position="37"/>
        <end position="49"/>
    </location>
</feature>
<organism evidence="2 3">
    <name type="scientific">Clitoria ternatea</name>
    <name type="common">Butterfly pea</name>
    <dbReference type="NCBI Taxonomy" id="43366"/>
    <lineage>
        <taxon>Eukaryota</taxon>
        <taxon>Viridiplantae</taxon>
        <taxon>Streptophyta</taxon>
        <taxon>Embryophyta</taxon>
        <taxon>Tracheophyta</taxon>
        <taxon>Spermatophyta</taxon>
        <taxon>Magnoliopsida</taxon>
        <taxon>eudicotyledons</taxon>
        <taxon>Gunneridae</taxon>
        <taxon>Pentapetalae</taxon>
        <taxon>rosids</taxon>
        <taxon>fabids</taxon>
        <taxon>Fabales</taxon>
        <taxon>Fabaceae</taxon>
        <taxon>Papilionoideae</taxon>
        <taxon>50 kb inversion clade</taxon>
        <taxon>NPAAA clade</taxon>
        <taxon>indigoferoid/millettioid clade</taxon>
        <taxon>Phaseoleae</taxon>
        <taxon>Clitoria</taxon>
    </lineage>
</organism>
<accession>A0AAN9KIJ9</accession>
<name>A0AAN9KIJ9_CLITE</name>
<feature type="compositionally biased region" description="Low complexity" evidence="1">
    <location>
        <begin position="50"/>
        <end position="70"/>
    </location>
</feature>
<proteinExistence type="predicted"/>
<evidence type="ECO:0000313" key="3">
    <source>
        <dbReference type="Proteomes" id="UP001359559"/>
    </source>
</evidence>
<keyword evidence="3" id="KW-1185">Reference proteome</keyword>
<comment type="caution">
    <text evidence="2">The sequence shown here is derived from an EMBL/GenBank/DDBJ whole genome shotgun (WGS) entry which is preliminary data.</text>
</comment>
<dbReference type="AlphaFoldDB" id="A0AAN9KIJ9"/>
<evidence type="ECO:0000256" key="1">
    <source>
        <dbReference type="SAM" id="MobiDB-lite"/>
    </source>
</evidence>
<feature type="compositionally biased region" description="Low complexity" evidence="1">
    <location>
        <begin position="19"/>
        <end position="36"/>
    </location>
</feature>
<feature type="compositionally biased region" description="Polar residues" evidence="1">
    <location>
        <begin position="71"/>
        <end position="80"/>
    </location>
</feature>